<evidence type="ECO:0000313" key="3">
    <source>
        <dbReference type="Proteomes" id="UP000095541"/>
    </source>
</evidence>
<gene>
    <name evidence="2" type="ORF">ERS852557_03326</name>
</gene>
<proteinExistence type="predicted"/>
<dbReference type="EMBL" id="CZBI01000004">
    <property type="protein sequence ID" value="CUQ27670.1"/>
    <property type="molecule type" value="Genomic_DNA"/>
</dbReference>
<keyword evidence="1" id="KW-0472">Membrane</keyword>
<accession>A0A174V6J5</accession>
<evidence type="ECO:0008006" key="4">
    <source>
        <dbReference type="Google" id="ProtNLM"/>
    </source>
</evidence>
<evidence type="ECO:0000313" key="2">
    <source>
        <dbReference type="EMBL" id="CUQ27670.1"/>
    </source>
</evidence>
<dbReference type="Proteomes" id="UP000095541">
    <property type="component" value="Unassembled WGS sequence"/>
</dbReference>
<organism evidence="2 3">
    <name type="scientific">Bacteroides thetaiotaomicron</name>
    <dbReference type="NCBI Taxonomy" id="818"/>
    <lineage>
        <taxon>Bacteria</taxon>
        <taxon>Pseudomonadati</taxon>
        <taxon>Bacteroidota</taxon>
        <taxon>Bacteroidia</taxon>
        <taxon>Bacteroidales</taxon>
        <taxon>Bacteroidaceae</taxon>
        <taxon>Bacteroides</taxon>
    </lineage>
</organism>
<reference evidence="2 3" key="1">
    <citation type="submission" date="2015-09" db="EMBL/GenBank/DDBJ databases">
        <authorList>
            <consortium name="Pathogen Informatics"/>
        </authorList>
    </citation>
    <scope>NUCLEOTIDE SEQUENCE [LARGE SCALE GENOMIC DNA]</scope>
    <source>
        <strain evidence="2 3">2789STDY5834945</strain>
    </source>
</reference>
<protein>
    <recommendedName>
        <fullName evidence="4">Porin family protein</fullName>
    </recommendedName>
</protein>
<evidence type="ECO:0000256" key="1">
    <source>
        <dbReference type="SAM" id="Phobius"/>
    </source>
</evidence>
<keyword evidence="1" id="KW-0812">Transmembrane</keyword>
<keyword evidence="1" id="KW-1133">Transmembrane helix</keyword>
<feature type="transmembrane region" description="Helical" evidence="1">
    <location>
        <begin position="49"/>
        <end position="68"/>
    </location>
</feature>
<name>A0A174V6J5_BACT4</name>
<sequence length="226" mass="25756">MRMIENIVIRIILYNNHIRILRLTVCSHNTLKSVLNACKYISINIHPHILMKHFIFTLTLLFLIVIHADGQTDSKHFSYTTYIGTGLSMSQPSQTPFNWQIIAHYHIGQRLTIGAGSGLSIYEKALIPLYANAQFFMTRPKKLTPYLECNIGGSLAAAKETNGGFYLSPSVGAQVKLTQKLKMNIALGYEIQQLKRLKQRTDEYFHTEFKEELSHHSITLKVGLTY</sequence>
<dbReference type="AlphaFoldDB" id="A0A174V6J5"/>